<evidence type="ECO:0000256" key="1">
    <source>
        <dbReference type="RuleBase" id="RU004508"/>
    </source>
</evidence>
<keyword evidence="3" id="KW-1185">Reference proteome</keyword>
<dbReference type="Gene3D" id="3.40.640.10">
    <property type="entry name" value="Type I PLP-dependent aspartate aminotransferase-like (Major domain)"/>
    <property type="match status" value="1"/>
</dbReference>
<proteinExistence type="inferred from homology"/>
<dbReference type="GO" id="GO:0000271">
    <property type="term" value="P:polysaccharide biosynthetic process"/>
    <property type="evidence" value="ECO:0007669"/>
    <property type="project" value="TreeGrafter"/>
</dbReference>
<dbReference type="InterPro" id="IPR015424">
    <property type="entry name" value="PyrdxlP-dep_Trfase"/>
</dbReference>
<dbReference type="PANTHER" id="PTHR30244">
    <property type="entry name" value="TRANSAMINASE"/>
    <property type="match status" value="1"/>
</dbReference>
<dbReference type="GO" id="GO:0030170">
    <property type="term" value="F:pyridoxal phosphate binding"/>
    <property type="evidence" value="ECO:0007669"/>
    <property type="project" value="TreeGrafter"/>
</dbReference>
<dbReference type="Pfam" id="PF01041">
    <property type="entry name" value="DegT_DnrJ_EryC1"/>
    <property type="match status" value="2"/>
</dbReference>
<dbReference type="SUPFAM" id="SSF53383">
    <property type="entry name" value="PLP-dependent transferases"/>
    <property type="match status" value="1"/>
</dbReference>
<evidence type="ECO:0000313" key="2">
    <source>
        <dbReference type="EMBL" id="SOY30760.1"/>
    </source>
</evidence>
<dbReference type="PANTHER" id="PTHR30244:SF34">
    <property type="entry name" value="DTDP-4-AMINO-4,6-DIDEOXYGALACTOSE TRANSAMINASE"/>
    <property type="match status" value="1"/>
</dbReference>
<dbReference type="FunFam" id="3.90.1150.10:FF:000092">
    <property type="entry name" value="Capsular polysaccharide biosynthesis protein"/>
    <property type="match status" value="1"/>
</dbReference>
<name>A0A2K4ZJX7_9FIRM</name>
<dbReference type="AlphaFoldDB" id="A0A2K4ZJX7"/>
<dbReference type="EMBL" id="OFSM01000019">
    <property type="protein sequence ID" value="SOY30760.1"/>
    <property type="molecule type" value="Genomic_DNA"/>
</dbReference>
<dbReference type="Gene3D" id="3.90.1150.10">
    <property type="entry name" value="Aspartate Aminotransferase, domain 1"/>
    <property type="match status" value="1"/>
</dbReference>
<accession>A0A2K4ZJX7</accession>
<dbReference type="EC" id="2.6.1.87" evidence="2"/>
<comment type="similarity">
    <text evidence="1">Belongs to the DegT/DnrJ/EryC1 family.</text>
</comment>
<organism evidence="2 3">
    <name type="scientific">Acetatifactor muris</name>
    <dbReference type="NCBI Taxonomy" id="879566"/>
    <lineage>
        <taxon>Bacteria</taxon>
        <taxon>Bacillati</taxon>
        <taxon>Bacillota</taxon>
        <taxon>Clostridia</taxon>
        <taxon>Lachnospirales</taxon>
        <taxon>Lachnospiraceae</taxon>
        <taxon>Acetatifactor</taxon>
    </lineage>
</organism>
<dbReference type="Proteomes" id="UP000236311">
    <property type="component" value="Unassembled WGS sequence"/>
</dbReference>
<keyword evidence="2" id="KW-0032">Aminotransferase</keyword>
<keyword evidence="1" id="KW-0663">Pyridoxal phosphate</keyword>
<dbReference type="GO" id="GO:0099620">
    <property type="term" value="F:UDP-4-amino-4-deoxy-L-arabinose aminotransferase"/>
    <property type="evidence" value="ECO:0007669"/>
    <property type="project" value="UniProtKB-EC"/>
</dbReference>
<reference evidence="2 3" key="1">
    <citation type="submission" date="2018-01" db="EMBL/GenBank/DDBJ databases">
        <authorList>
            <person name="Gaut B.S."/>
            <person name="Morton B.R."/>
            <person name="Clegg M.T."/>
            <person name="Duvall M.R."/>
        </authorList>
    </citation>
    <scope>NUCLEOTIDE SEQUENCE [LARGE SCALE GENOMIC DNA]</scope>
    <source>
        <strain evidence="2">GP69</strain>
    </source>
</reference>
<keyword evidence="2" id="KW-0808">Transferase</keyword>
<protein>
    <submittedName>
        <fullName evidence="2">UDP-4-amino-4-deoxy-L-arabinose--oxoglutarate aminotransferase</fullName>
        <ecNumber evidence="2">2.6.1.87</ecNumber>
    </submittedName>
</protein>
<sequence>MPKALFLIHGNRIYIIESVFDSIKDTHTRKWESEYQMERLFYTGEKRETVLADRDAVKWHVDFSPPDISETEIEEVAETLRSGWITTGPRTKELERQLAGYFGTNRAVCLNSATAAEELNFRIAGIGQGDEVIVPAYTYTATAAAALHVGAKVVFVDSQPDSPEMDYDAMEEAITPRTKAIVPVDLGGVICDYDRIYRAVERQRDKFSATASTDLGKRIQSTLGRVMVIADCAHAMGARKKVDNEWIAAGSLADFSSFSFHAVKNFTTAEGGASTWKTIDGVDDEEIYRWFQLYSLHGQNKDALAKTQLGAWEYDIIAPLYKCNMTDIMAAIGLKQLERYPGMLARRRELIERYDQALLPLGIQTLAHYTKDHLSSGHLYITRVPGITREHRNEIIRKMGEAGIVCNVHYKPLPLMSGYRALGYASERYPNAVRFYENEITLPLHTRLTDEEAEYAVESYCRVLKEYL</sequence>
<dbReference type="InterPro" id="IPR015421">
    <property type="entry name" value="PyrdxlP-dep_Trfase_major"/>
</dbReference>
<gene>
    <name evidence="2" type="primary">arnB_3</name>
    <name evidence="2" type="ORF">AMURIS_03491</name>
</gene>
<evidence type="ECO:0000313" key="3">
    <source>
        <dbReference type="Proteomes" id="UP000236311"/>
    </source>
</evidence>
<dbReference type="InterPro" id="IPR000653">
    <property type="entry name" value="DegT/StrS_aminotransferase"/>
</dbReference>
<dbReference type="CDD" id="cd00616">
    <property type="entry name" value="AHBA_syn"/>
    <property type="match status" value="1"/>
</dbReference>
<dbReference type="InterPro" id="IPR015422">
    <property type="entry name" value="PyrdxlP-dep_Trfase_small"/>
</dbReference>